<accession>A0A6P2BZ92</accession>
<keyword evidence="3" id="KW-1185">Reference proteome</keyword>
<reference evidence="2 3" key="1">
    <citation type="submission" date="2018-11" db="EMBL/GenBank/DDBJ databases">
        <title>Trebonia kvetii gen.nov., sp.nov., a novel acidophilic actinobacterium, and proposal of the new actinobacterial family Treboniaceae fam. nov.</title>
        <authorList>
            <person name="Rapoport D."/>
            <person name="Sagova-Mareckova M."/>
            <person name="Sedlacek I."/>
            <person name="Provaznik J."/>
            <person name="Kralova S."/>
            <person name="Pavlinic D."/>
            <person name="Benes V."/>
            <person name="Kopecky J."/>
        </authorList>
    </citation>
    <scope>NUCLEOTIDE SEQUENCE [LARGE SCALE GENOMIC DNA]</scope>
    <source>
        <strain evidence="2 3">15Tr583</strain>
    </source>
</reference>
<evidence type="ECO:0008006" key="4">
    <source>
        <dbReference type="Google" id="ProtNLM"/>
    </source>
</evidence>
<proteinExistence type="predicted"/>
<organism evidence="2 3">
    <name type="scientific">Trebonia kvetii</name>
    <dbReference type="NCBI Taxonomy" id="2480626"/>
    <lineage>
        <taxon>Bacteria</taxon>
        <taxon>Bacillati</taxon>
        <taxon>Actinomycetota</taxon>
        <taxon>Actinomycetes</taxon>
        <taxon>Streptosporangiales</taxon>
        <taxon>Treboniaceae</taxon>
        <taxon>Trebonia</taxon>
    </lineage>
</organism>
<protein>
    <recommendedName>
        <fullName evidence="4">Twin-arginine translocation signal domain-containing protein</fullName>
    </recommendedName>
</protein>
<gene>
    <name evidence="2" type="ORF">EAS64_24395</name>
</gene>
<evidence type="ECO:0000313" key="2">
    <source>
        <dbReference type="EMBL" id="TVZ03521.1"/>
    </source>
</evidence>
<comment type="caution">
    <text evidence="2">The sequence shown here is derived from an EMBL/GenBank/DDBJ whole genome shotgun (WGS) entry which is preliminary data.</text>
</comment>
<dbReference type="InterPro" id="IPR006311">
    <property type="entry name" value="TAT_signal"/>
</dbReference>
<evidence type="ECO:0000313" key="3">
    <source>
        <dbReference type="Proteomes" id="UP000460272"/>
    </source>
</evidence>
<sequence>MPPQIHADQAEPGAGRPAPSLSRRSLLRGAAGVGAVSVAAAAGAGTIFAAAGSAHAATDTPAGTGAHPAGDEPIVAYLRDAATGEFEVFHGTRLVRVRDRKLAVQLLNQVR</sequence>
<dbReference type="OrthoDB" id="3405694at2"/>
<dbReference type="AlphaFoldDB" id="A0A6P2BZ92"/>
<feature type="region of interest" description="Disordered" evidence="1">
    <location>
        <begin position="1"/>
        <end position="21"/>
    </location>
</feature>
<dbReference type="RefSeq" id="WP_145856371.1">
    <property type="nucleotide sequence ID" value="NZ_RPFW01000004.1"/>
</dbReference>
<dbReference type="Proteomes" id="UP000460272">
    <property type="component" value="Unassembled WGS sequence"/>
</dbReference>
<dbReference type="EMBL" id="RPFW01000004">
    <property type="protein sequence ID" value="TVZ03521.1"/>
    <property type="molecule type" value="Genomic_DNA"/>
</dbReference>
<evidence type="ECO:0000256" key="1">
    <source>
        <dbReference type="SAM" id="MobiDB-lite"/>
    </source>
</evidence>
<name>A0A6P2BZ92_9ACTN</name>
<dbReference type="PROSITE" id="PS51318">
    <property type="entry name" value="TAT"/>
    <property type="match status" value="1"/>
</dbReference>